<proteinExistence type="predicted"/>
<protein>
    <recommendedName>
        <fullName evidence="4">Integral membrane protein</fullName>
    </recommendedName>
</protein>
<sequence length="177" mass="18868">MGGKIFRPGGVAEGAHGAVALPWTPIDSVSVTKEKPIENKRPLPPAPLRWAGTIAIVQSVLVLCFAAFLIYRDVTDAEQTSLISENSNIGWVGTGTAIYLIIIFGAIIAAAISMMRGRKWGRGPVAMWEMILLPISYYMFTEGAAAAAAISAISAIVALACLFNRQSLDWVAASYGR</sequence>
<keyword evidence="3" id="KW-1185">Reference proteome</keyword>
<reference evidence="3" key="2">
    <citation type="submission" date="2015-05" db="EMBL/GenBank/DDBJ databases">
        <title>Complete genome sequence of Corynebacterium testudinoris DSM 44614, recovered from necrotic lesions in the mouth of a tortoise.</title>
        <authorList>
            <person name="Ruckert C."/>
            <person name="Albersmeier A."/>
            <person name="Winkler A."/>
            <person name="Tauch A."/>
        </authorList>
    </citation>
    <scope>NUCLEOTIDE SEQUENCE [LARGE SCALE GENOMIC DNA]</scope>
    <source>
        <strain evidence="3">DSM 44614</strain>
    </source>
</reference>
<dbReference type="KEGG" id="cted:CTEST_03235"/>
<dbReference type="AlphaFoldDB" id="A0A0G3HAB0"/>
<dbReference type="STRING" id="136857.CTEST_03235"/>
<evidence type="ECO:0000313" key="2">
    <source>
        <dbReference type="EMBL" id="AKK08102.1"/>
    </source>
</evidence>
<dbReference type="Proteomes" id="UP000035540">
    <property type="component" value="Chromosome"/>
</dbReference>
<accession>A0A0G3HAB0</accession>
<reference evidence="2 3" key="1">
    <citation type="journal article" date="2015" name="Genome Announc.">
        <title>Complete Genome Sequence of the Type Strain Corynebacterium testudinoris DSM 44614, Recovered from Necrotic Lesions in the Mouth of a Tortoise.</title>
        <authorList>
            <person name="Ruckert C."/>
            <person name="Kriete M."/>
            <person name="Jaenicke S."/>
            <person name="Winkler A."/>
            <person name="Tauch A."/>
        </authorList>
    </citation>
    <scope>NUCLEOTIDE SEQUENCE [LARGE SCALE GENOMIC DNA]</scope>
    <source>
        <strain evidence="2 3">DSM 44614</strain>
    </source>
</reference>
<feature type="transmembrane region" description="Helical" evidence="1">
    <location>
        <begin position="91"/>
        <end position="112"/>
    </location>
</feature>
<evidence type="ECO:0000256" key="1">
    <source>
        <dbReference type="SAM" id="Phobius"/>
    </source>
</evidence>
<feature type="transmembrane region" description="Helical" evidence="1">
    <location>
        <begin position="50"/>
        <end position="71"/>
    </location>
</feature>
<organism evidence="2 3">
    <name type="scientific">Corynebacterium testudinoris</name>
    <dbReference type="NCBI Taxonomy" id="136857"/>
    <lineage>
        <taxon>Bacteria</taxon>
        <taxon>Bacillati</taxon>
        <taxon>Actinomycetota</taxon>
        <taxon>Actinomycetes</taxon>
        <taxon>Mycobacteriales</taxon>
        <taxon>Corynebacteriaceae</taxon>
        <taxon>Corynebacterium</taxon>
    </lineage>
</organism>
<gene>
    <name evidence="2" type="ORF">CTEST_03235</name>
</gene>
<dbReference type="EMBL" id="CP011545">
    <property type="protein sequence ID" value="AKK08102.1"/>
    <property type="molecule type" value="Genomic_DNA"/>
</dbReference>
<keyword evidence="1" id="KW-0472">Membrane</keyword>
<keyword evidence="1" id="KW-0812">Transmembrane</keyword>
<name>A0A0G3HAB0_9CORY</name>
<evidence type="ECO:0008006" key="4">
    <source>
        <dbReference type="Google" id="ProtNLM"/>
    </source>
</evidence>
<keyword evidence="1" id="KW-1133">Transmembrane helix</keyword>
<feature type="transmembrane region" description="Helical" evidence="1">
    <location>
        <begin position="146"/>
        <end position="163"/>
    </location>
</feature>
<dbReference type="PATRIC" id="fig|136857.5.peg.640"/>
<evidence type="ECO:0000313" key="3">
    <source>
        <dbReference type="Proteomes" id="UP000035540"/>
    </source>
</evidence>